<dbReference type="PANTHER" id="PTHR34069:SF3">
    <property type="entry name" value="ACYL-COA:ACYL-COA ALKYLTRANSFERASE"/>
    <property type="match status" value="1"/>
</dbReference>
<dbReference type="Proteomes" id="UP000248806">
    <property type="component" value="Unassembled WGS sequence"/>
</dbReference>
<dbReference type="Gene3D" id="3.40.47.10">
    <property type="match status" value="2"/>
</dbReference>
<feature type="domain" description="Beta-ketoacyl-[acyl-carrier-protein] synthase III C-terminal" evidence="3">
    <location>
        <begin position="249"/>
        <end position="331"/>
    </location>
</feature>
<keyword evidence="6" id="KW-1185">Reference proteome</keyword>
<dbReference type="Pfam" id="PF08545">
    <property type="entry name" value="ACP_syn_III"/>
    <property type="match status" value="1"/>
</dbReference>
<evidence type="ECO:0000256" key="2">
    <source>
        <dbReference type="ARBA" id="ARBA00023315"/>
    </source>
</evidence>
<gene>
    <name evidence="5" type="ORF">EI42_05436</name>
</gene>
<dbReference type="EMBL" id="QKUF01000032">
    <property type="protein sequence ID" value="PZW22530.1"/>
    <property type="molecule type" value="Genomic_DNA"/>
</dbReference>
<dbReference type="AlphaFoldDB" id="A0A326TYV4"/>
<evidence type="ECO:0000256" key="1">
    <source>
        <dbReference type="ARBA" id="ARBA00022679"/>
    </source>
</evidence>
<dbReference type="InterPro" id="IPR016039">
    <property type="entry name" value="Thiolase-like"/>
</dbReference>
<keyword evidence="1" id="KW-0808">Transferase</keyword>
<evidence type="ECO:0000313" key="5">
    <source>
        <dbReference type="EMBL" id="PZW22530.1"/>
    </source>
</evidence>
<evidence type="ECO:0000259" key="4">
    <source>
        <dbReference type="Pfam" id="PF08545"/>
    </source>
</evidence>
<sequence>MTVGILGTGYSVPPHIRTNDDPLFDQVKRVVNSKGIAEKDLFTGLRERRYLKDGEQLESLMLDAAQKALSQARVSPAEIDRIYGYASVSPYLTPNALYAIHRDLGLPQHTLVVPINSEFSNFLLSLIQAWEAILAGHCRYALIVCGTNWTRYMDYTQGHALSVGDGAGAVVLGPSTSFTLVDYATQTLSEQYGAMVMQTRPLLLNGRRYLPVDEQNVPLPTYEILLESGIHSFQTAGMEGPPFLIQQLLQKHGLTGENVALLTHQASRLMLDYWAQRIRPKEYLETLERFGNMTMATYPVNLAYFFHQITAEYVVLAAVGVGFHQTTVLLKR</sequence>
<dbReference type="SUPFAM" id="SSF53901">
    <property type="entry name" value="Thiolase-like"/>
    <property type="match status" value="1"/>
</dbReference>
<dbReference type="PANTHER" id="PTHR34069">
    <property type="entry name" value="3-OXOACYL-[ACYL-CARRIER-PROTEIN] SYNTHASE 3"/>
    <property type="match status" value="1"/>
</dbReference>
<dbReference type="GO" id="GO:0006633">
    <property type="term" value="P:fatty acid biosynthetic process"/>
    <property type="evidence" value="ECO:0007669"/>
    <property type="project" value="InterPro"/>
</dbReference>
<proteinExistence type="predicted"/>
<dbReference type="Pfam" id="PF08541">
    <property type="entry name" value="ACP_syn_III_C"/>
    <property type="match status" value="1"/>
</dbReference>
<comment type="caution">
    <text evidence="5">The sequence shown here is derived from an EMBL/GenBank/DDBJ whole genome shotgun (WGS) entry which is preliminary data.</text>
</comment>
<evidence type="ECO:0000259" key="3">
    <source>
        <dbReference type="Pfam" id="PF08541"/>
    </source>
</evidence>
<dbReference type="OrthoDB" id="151547at2"/>
<dbReference type="RefSeq" id="WP_111325692.1">
    <property type="nucleotide sequence ID" value="NZ_BIFX01000002.1"/>
</dbReference>
<organism evidence="5 6">
    <name type="scientific">Thermosporothrix hazakensis</name>
    <dbReference type="NCBI Taxonomy" id="644383"/>
    <lineage>
        <taxon>Bacteria</taxon>
        <taxon>Bacillati</taxon>
        <taxon>Chloroflexota</taxon>
        <taxon>Ktedonobacteria</taxon>
        <taxon>Ktedonobacterales</taxon>
        <taxon>Thermosporotrichaceae</taxon>
        <taxon>Thermosporothrix</taxon>
    </lineage>
</organism>
<accession>A0A326TYV4</accession>
<evidence type="ECO:0000313" key="6">
    <source>
        <dbReference type="Proteomes" id="UP000248806"/>
    </source>
</evidence>
<protein>
    <submittedName>
        <fullName evidence="5">3-oxoacyl-[acyl-carrier-protein] synthase-3</fullName>
    </submittedName>
</protein>
<name>A0A326TYV4_THEHA</name>
<dbReference type="GO" id="GO:0044550">
    <property type="term" value="P:secondary metabolite biosynthetic process"/>
    <property type="evidence" value="ECO:0007669"/>
    <property type="project" value="TreeGrafter"/>
</dbReference>
<keyword evidence="2" id="KW-0012">Acyltransferase</keyword>
<reference evidence="5 6" key="1">
    <citation type="submission" date="2018-06" db="EMBL/GenBank/DDBJ databases">
        <title>Genomic Encyclopedia of Archaeal and Bacterial Type Strains, Phase II (KMG-II): from individual species to whole genera.</title>
        <authorList>
            <person name="Goeker M."/>
        </authorList>
    </citation>
    <scope>NUCLEOTIDE SEQUENCE [LARGE SCALE GENOMIC DNA]</scope>
    <source>
        <strain evidence="5 6">ATCC BAA-1881</strain>
    </source>
</reference>
<dbReference type="InterPro" id="IPR013747">
    <property type="entry name" value="ACP_syn_III_C"/>
</dbReference>
<dbReference type="GO" id="GO:0004315">
    <property type="term" value="F:3-oxoacyl-[acyl-carrier-protein] synthase activity"/>
    <property type="evidence" value="ECO:0007669"/>
    <property type="project" value="InterPro"/>
</dbReference>
<feature type="domain" description="Beta-ketoacyl-[acyl-carrier-protein] synthase III N-terminal" evidence="4">
    <location>
        <begin position="116"/>
        <end position="184"/>
    </location>
</feature>
<dbReference type="InterPro" id="IPR013751">
    <property type="entry name" value="ACP_syn_III_N"/>
</dbReference>